<dbReference type="Gene3D" id="3.60.130.30">
    <property type="match status" value="1"/>
</dbReference>
<accession>A0A6A4GPI9</accession>
<feature type="non-terminal residue" evidence="1">
    <location>
        <position position="1"/>
    </location>
</feature>
<protein>
    <recommendedName>
        <fullName evidence="3">Fe2OG dioxygenase domain-containing protein</fullName>
    </recommendedName>
</protein>
<organism evidence="1 2">
    <name type="scientific">Gymnopus androsaceus JB14</name>
    <dbReference type="NCBI Taxonomy" id="1447944"/>
    <lineage>
        <taxon>Eukaryota</taxon>
        <taxon>Fungi</taxon>
        <taxon>Dikarya</taxon>
        <taxon>Basidiomycota</taxon>
        <taxon>Agaricomycotina</taxon>
        <taxon>Agaricomycetes</taxon>
        <taxon>Agaricomycetidae</taxon>
        <taxon>Agaricales</taxon>
        <taxon>Marasmiineae</taxon>
        <taxon>Omphalotaceae</taxon>
        <taxon>Gymnopus</taxon>
    </lineage>
</organism>
<dbReference type="AlphaFoldDB" id="A0A6A4GPI9"/>
<proteinExistence type="predicted"/>
<evidence type="ECO:0000313" key="1">
    <source>
        <dbReference type="EMBL" id="KAE9387346.1"/>
    </source>
</evidence>
<sequence>LRTYNPLLYDRYKQHQDLLHAHEPHLRRNFPNSVWSSLTVNCGPQSTTNPHVDGSNVPDGWCPVLGVGTYNFRKGGHLVLPNLKLVLEFPPGCVIFLPSALLVHYNTPIQPGETRYSITQYTAGGLFRWVANGFQTQETFLCHASSAEKKKWWADRETRWVQGHQFFPRIIS</sequence>
<reference evidence="1" key="1">
    <citation type="journal article" date="2019" name="Environ. Microbiol.">
        <title>Fungal ecological strategies reflected in gene transcription - a case study of two litter decomposers.</title>
        <authorList>
            <person name="Barbi F."/>
            <person name="Kohler A."/>
            <person name="Barry K."/>
            <person name="Baskaran P."/>
            <person name="Daum C."/>
            <person name="Fauchery L."/>
            <person name="Ihrmark K."/>
            <person name="Kuo A."/>
            <person name="LaButti K."/>
            <person name="Lipzen A."/>
            <person name="Morin E."/>
            <person name="Grigoriev I.V."/>
            <person name="Henrissat B."/>
            <person name="Lindahl B."/>
            <person name="Martin F."/>
        </authorList>
    </citation>
    <scope>NUCLEOTIDE SEQUENCE</scope>
    <source>
        <strain evidence="1">JB14</strain>
    </source>
</reference>
<evidence type="ECO:0008006" key="3">
    <source>
        <dbReference type="Google" id="ProtNLM"/>
    </source>
</evidence>
<dbReference type="EMBL" id="ML769806">
    <property type="protein sequence ID" value="KAE9387346.1"/>
    <property type="molecule type" value="Genomic_DNA"/>
</dbReference>
<dbReference type="OrthoDB" id="3202607at2759"/>
<gene>
    <name evidence="1" type="ORF">BT96DRAFT_1080389</name>
</gene>
<name>A0A6A4GPI9_9AGAR</name>
<evidence type="ECO:0000313" key="2">
    <source>
        <dbReference type="Proteomes" id="UP000799118"/>
    </source>
</evidence>
<keyword evidence="2" id="KW-1185">Reference proteome</keyword>
<dbReference type="Proteomes" id="UP000799118">
    <property type="component" value="Unassembled WGS sequence"/>
</dbReference>